<gene>
    <name evidence="2" type="ORF">CP967_12305</name>
</gene>
<reference evidence="2 3" key="1">
    <citation type="submission" date="2017-09" db="EMBL/GenBank/DDBJ databases">
        <authorList>
            <person name="Lee N."/>
            <person name="Cho B.-K."/>
        </authorList>
    </citation>
    <scope>NUCLEOTIDE SEQUENCE [LARGE SCALE GENOMIC DNA]</scope>
    <source>
        <strain evidence="2 3">ATCC 12769</strain>
    </source>
</reference>
<accession>A0A5J6FJK8</accession>
<evidence type="ECO:0000256" key="1">
    <source>
        <dbReference type="SAM" id="SignalP"/>
    </source>
</evidence>
<feature type="chain" id="PRO_5023907914" description="GerMN domain-containing protein" evidence="1">
    <location>
        <begin position="29"/>
        <end position="205"/>
    </location>
</feature>
<dbReference type="EMBL" id="CP023702">
    <property type="protein sequence ID" value="QEU76522.1"/>
    <property type="molecule type" value="Genomic_DNA"/>
</dbReference>
<name>A0A5J6FJK8_9ACTN</name>
<evidence type="ECO:0008006" key="4">
    <source>
        <dbReference type="Google" id="ProtNLM"/>
    </source>
</evidence>
<keyword evidence="1" id="KW-0732">Signal</keyword>
<dbReference type="OrthoDB" id="4331879at2"/>
<dbReference type="Proteomes" id="UP000326178">
    <property type="component" value="Chromosome"/>
</dbReference>
<proteinExistence type="predicted"/>
<protein>
    <recommendedName>
        <fullName evidence="4">GerMN domain-containing protein</fullName>
    </recommendedName>
</protein>
<feature type="signal peptide" evidence="1">
    <location>
        <begin position="1"/>
        <end position="28"/>
    </location>
</feature>
<organism evidence="2 3">
    <name type="scientific">Streptomyces nitrosporeus</name>
    <dbReference type="NCBI Taxonomy" id="28894"/>
    <lineage>
        <taxon>Bacteria</taxon>
        <taxon>Bacillati</taxon>
        <taxon>Actinomycetota</taxon>
        <taxon>Actinomycetes</taxon>
        <taxon>Kitasatosporales</taxon>
        <taxon>Streptomycetaceae</taxon>
        <taxon>Streptomyces</taxon>
    </lineage>
</organism>
<evidence type="ECO:0000313" key="2">
    <source>
        <dbReference type="EMBL" id="QEU76522.1"/>
    </source>
</evidence>
<keyword evidence="3" id="KW-1185">Reference proteome</keyword>
<dbReference type="PROSITE" id="PS51257">
    <property type="entry name" value="PROKAR_LIPOPROTEIN"/>
    <property type="match status" value="1"/>
</dbReference>
<dbReference type="AlphaFoldDB" id="A0A5J6FJK8"/>
<sequence>MRGERPYGGRGGRAAAVLAAVAATAALAAGCGIRSTTVPVDAGPAPSRVPCRTTDADAPADAGTPTVRIYLVCASQLVTVDRAVEAGEPGTGRVDVARSLLTQLQQSPSADERHAGLATLVPAGLRVGEARSGDPRRSLRLSEQPEDLSAEALAQLVCTYAESEAVGSGHSVLLGGPGDYAPRDYLCTSATKRRPTEVPTLRATP</sequence>
<evidence type="ECO:0000313" key="3">
    <source>
        <dbReference type="Proteomes" id="UP000326178"/>
    </source>
</evidence>
<dbReference type="KEGG" id="snk:CP967_12305"/>